<gene>
    <name evidence="2" type="ORF">GCK32_009273</name>
</gene>
<keyword evidence="3" id="KW-1185">Reference proteome</keyword>
<reference evidence="2 3" key="1">
    <citation type="submission" date="2019-10" db="EMBL/GenBank/DDBJ databases">
        <title>Assembly and Annotation for the nematode Trichostrongylus colubriformis.</title>
        <authorList>
            <person name="Martin J."/>
        </authorList>
    </citation>
    <scope>NUCLEOTIDE SEQUENCE [LARGE SCALE GENOMIC DNA]</scope>
    <source>
        <strain evidence="2">G859</strain>
        <tissue evidence="2">Whole worm</tissue>
    </source>
</reference>
<feature type="region of interest" description="Disordered" evidence="1">
    <location>
        <begin position="191"/>
        <end position="210"/>
    </location>
</feature>
<evidence type="ECO:0000313" key="3">
    <source>
        <dbReference type="Proteomes" id="UP001331761"/>
    </source>
</evidence>
<protein>
    <submittedName>
        <fullName evidence="2">Uncharacterized protein</fullName>
    </submittedName>
</protein>
<comment type="caution">
    <text evidence="2">The sequence shown here is derived from an EMBL/GenBank/DDBJ whole genome shotgun (WGS) entry which is preliminary data.</text>
</comment>
<sequence length="243" mass="27541">MTTDFTKIHGVKVFTNVGLWPFSDDGIRIWSGTVRLDATEADSHHFYKVRCSCYKGHMPLFRCTHGSGRVKMGEVKYLGLKVPEPAISTAILNVHIDNDSVDLNLYKLDDKLAVVGRTPKRLKWEIRDAQEGAFEVISTLIKPLLENVPNRLSDFLSETTSQSNIRQRLNELVYPVVLQLLQDLGDFARRESRRQKKRPGQSEAPLKPLSGFIPTDVTELVLIRLSGKLREEYGTFNTTLNLS</sequence>
<evidence type="ECO:0000313" key="2">
    <source>
        <dbReference type="EMBL" id="KAK5979864.1"/>
    </source>
</evidence>
<dbReference type="AlphaFoldDB" id="A0AAN8J2F1"/>
<name>A0AAN8J2F1_TRICO</name>
<dbReference type="EMBL" id="WIXE01007911">
    <property type="protein sequence ID" value="KAK5979864.1"/>
    <property type="molecule type" value="Genomic_DNA"/>
</dbReference>
<evidence type="ECO:0000256" key="1">
    <source>
        <dbReference type="SAM" id="MobiDB-lite"/>
    </source>
</evidence>
<dbReference type="Proteomes" id="UP001331761">
    <property type="component" value="Unassembled WGS sequence"/>
</dbReference>
<proteinExistence type="predicted"/>
<accession>A0AAN8J2F1</accession>
<organism evidence="2 3">
    <name type="scientific">Trichostrongylus colubriformis</name>
    <name type="common">Black scour worm</name>
    <dbReference type="NCBI Taxonomy" id="6319"/>
    <lineage>
        <taxon>Eukaryota</taxon>
        <taxon>Metazoa</taxon>
        <taxon>Ecdysozoa</taxon>
        <taxon>Nematoda</taxon>
        <taxon>Chromadorea</taxon>
        <taxon>Rhabditida</taxon>
        <taxon>Rhabditina</taxon>
        <taxon>Rhabditomorpha</taxon>
        <taxon>Strongyloidea</taxon>
        <taxon>Trichostrongylidae</taxon>
        <taxon>Trichostrongylus</taxon>
    </lineage>
</organism>